<organism evidence="3">
    <name type="scientific">marine metagenome</name>
    <dbReference type="NCBI Taxonomy" id="408172"/>
    <lineage>
        <taxon>unclassified sequences</taxon>
        <taxon>metagenomes</taxon>
        <taxon>ecological metagenomes</taxon>
    </lineage>
</organism>
<dbReference type="SUPFAM" id="SSF54637">
    <property type="entry name" value="Thioesterase/thiol ester dehydrase-isomerase"/>
    <property type="match status" value="1"/>
</dbReference>
<dbReference type="AlphaFoldDB" id="A0A381R389"/>
<proteinExistence type="predicted"/>
<dbReference type="EMBL" id="UINC01001671">
    <property type="protein sequence ID" value="SUZ86215.1"/>
    <property type="molecule type" value="Genomic_DNA"/>
</dbReference>
<evidence type="ECO:0000313" key="3">
    <source>
        <dbReference type="EMBL" id="SUZ86215.1"/>
    </source>
</evidence>
<dbReference type="PANTHER" id="PTHR43240:SF5">
    <property type="entry name" value="1,4-DIHYDROXY-2-NAPHTHOYL-COA THIOESTERASE 1"/>
    <property type="match status" value="1"/>
</dbReference>
<dbReference type="InterPro" id="IPR003736">
    <property type="entry name" value="PAAI_dom"/>
</dbReference>
<sequence>MDKKLLLSKINSRNQGTLSTKLGIVFTEVGEDYLVAKMNVTSDLHQPSGVLHGGATAALAETVGSAASAVFCKKDNQILRGIELSINHVRGIKSGEVFARADAIKMGRTMQLWKISITDKDGKDISFAKLTTLTL</sequence>
<accession>A0A381R389</accession>
<dbReference type="CDD" id="cd03443">
    <property type="entry name" value="PaaI_thioesterase"/>
    <property type="match status" value="1"/>
</dbReference>
<feature type="domain" description="Thioesterase" evidence="2">
    <location>
        <begin position="49"/>
        <end position="124"/>
    </location>
</feature>
<dbReference type="GO" id="GO:0061522">
    <property type="term" value="F:1,4-dihydroxy-2-naphthoyl-CoA thioesterase activity"/>
    <property type="evidence" value="ECO:0007669"/>
    <property type="project" value="TreeGrafter"/>
</dbReference>
<evidence type="ECO:0000256" key="1">
    <source>
        <dbReference type="ARBA" id="ARBA00022801"/>
    </source>
</evidence>
<dbReference type="PANTHER" id="PTHR43240">
    <property type="entry name" value="1,4-DIHYDROXY-2-NAPHTHOYL-COA THIOESTERASE 1"/>
    <property type="match status" value="1"/>
</dbReference>
<keyword evidence="1" id="KW-0378">Hydrolase</keyword>
<dbReference type="GO" id="GO:0005829">
    <property type="term" value="C:cytosol"/>
    <property type="evidence" value="ECO:0007669"/>
    <property type="project" value="TreeGrafter"/>
</dbReference>
<dbReference type="InterPro" id="IPR006683">
    <property type="entry name" value="Thioestr_dom"/>
</dbReference>
<dbReference type="NCBIfam" id="TIGR00369">
    <property type="entry name" value="unchar_dom_1"/>
    <property type="match status" value="1"/>
</dbReference>
<protein>
    <recommendedName>
        <fullName evidence="2">Thioesterase domain-containing protein</fullName>
    </recommendedName>
</protein>
<dbReference type="Pfam" id="PF03061">
    <property type="entry name" value="4HBT"/>
    <property type="match status" value="1"/>
</dbReference>
<dbReference type="InterPro" id="IPR029069">
    <property type="entry name" value="HotDog_dom_sf"/>
</dbReference>
<gene>
    <name evidence="3" type="ORF">METZ01_LOCUS39069</name>
</gene>
<dbReference type="Gene3D" id="3.10.129.10">
    <property type="entry name" value="Hotdog Thioesterase"/>
    <property type="match status" value="1"/>
</dbReference>
<evidence type="ECO:0000259" key="2">
    <source>
        <dbReference type="Pfam" id="PF03061"/>
    </source>
</evidence>
<reference evidence="3" key="1">
    <citation type="submission" date="2018-05" db="EMBL/GenBank/DDBJ databases">
        <authorList>
            <person name="Lanie J.A."/>
            <person name="Ng W.-L."/>
            <person name="Kazmierczak K.M."/>
            <person name="Andrzejewski T.M."/>
            <person name="Davidsen T.M."/>
            <person name="Wayne K.J."/>
            <person name="Tettelin H."/>
            <person name="Glass J.I."/>
            <person name="Rusch D."/>
            <person name="Podicherti R."/>
            <person name="Tsui H.-C.T."/>
            <person name="Winkler M.E."/>
        </authorList>
    </citation>
    <scope>NUCLEOTIDE SEQUENCE</scope>
</reference>
<name>A0A381R389_9ZZZZ</name>